<dbReference type="Proteomes" id="UP000031668">
    <property type="component" value="Unassembled WGS sequence"/>
</dbReference>
<dbReference type="EMBL" id="JWZT01005174">
    <property type="protein sequence ID" value="KII61949.1"/>
    <property type="molecule type" value="Genomic_DNA"/>
</dbReference>
<feature type="domain" description="ISXO2-like transposase" evidence="2">
    <location>
        <begin position="2"/>
        <end position="98"/>
    </location>
</feature>
<accession>A0A0C2MC69</accession>
<reference evidence="3 4" key="1">
    <citation type="journal article" date="2014" name="Genome Biol. Evol.">
        <title>The genome of the myxosporean Thelohanellus kitauei shows adaptations to nutrient acquisition within its fish host.</title>
        <authorList>
            <person name="Yang Y."/>
            <person name="Xiong J."/>
            <person name="Zhou Z."/>
            <person name="Huo F."/>
            <person name="Miao W."/>
            <person name="Ran C."/>
            <person name="Liu Y."/>
            <person name="Zhang J."/>
            <person name="Feng J."/>
            <person name="Wang M."/>
            <person name="Wang M."/>
            <person name="Wang L."/>
            <person name="Yao B."/>
        </authorList>
    </citation>
    <scope>NUCLEOTIDE SEQUENCE [LARGE SCALE GENOMIC DNA]</scope>
    <source>
        <strain evidence="3">Wuqing</strain>
    </source>
</reference>
<evidence type="ECO:0000313" key="4">
    <source>
        <dbReference type="Proteomes" id="UP000031668"/>
    </source>
</evidence>
<dbReference type="InterPro" id="IPR024445">
    <property type="entry name" value="Tnp_ISXO2-like"/>
</dbReference>
<dbReference type="PANTHER" id="PTHR47163:SF2">
    <property type="entry name" value="SI:DKEY-17M8.2"/>
    <property type="match status" value="1"/>
</dbReference>
<proteinExistence type="predicted"/>
<dbReference type="PANTHER" id="PTHR47163">
    <property type="entry name" value="DDE_TNP_IS1595 DOMAIN-CONTAINING PROTEIN"/>
    <property type="match status" value="1"/>
</dbReference>
<name>A0A0C2MC69_THEKT</name>
<dbReference type="AlphaFoldDB" id="A0A0C2MC69"/>
<dbReference type="OrthoDB" id="10052789at2759"/>
<evidence type="ECO:0000256" key="1">
    <source>
        <dbReference type="SAM" id="Phobius"/>
    </source>
</evidence>
<dbReference type="Pfam" id="PF12762">
    <property type="entry name" value="DDE_Tnp_IS1595"/>
    <property type="match status" value="1"/>
</dbReference>
<protein>
    <recommendedName>
        <fullName evidence="2">ISXO2-like transposase domain-containing protein</fullName>
    </recommendedName>
</protein>
<dbReference type="InterPro" id="IPR053164">
    <property type="entry name" value="IS1016-like_transposase"/>
</dbReference>
<gene>
    <name evidence="3" type="ORF">RF11_06958</name>
</gene>
<sequence>MVVPNQKKENLIPIIRERIARGSIIISDCWKAYNELSECGYIHLTVNHSQNFIDRQDRFIHTQKIENFWRWAKNRFLSTTKNTEKRLSKISEHLFRKNSKSVFQTLFIILDIVAFGSSVILLITLMIPMMFVIITHPLPDLDSAFFGPFNWYHDRTIKWYKSVTGIFLDLLLT</sequence>
<keyword evidence="1" id="KW-0472">Membrane</keyword>
<feature type="transmembrane region" description="Helical" evidence="1">
    <location>
        <begin position="106"/>
        <end position="134"/>
    </location>
</feature>
<keyword evidence="4" id="KW-1185">Reference proteome</keyword>
<organism evidence="3 4">
    <name type="scientific">Thelohanellus kitauei</name>
    <name type="common">Myxosporean</name>
    <dbReference type="NCBI Taxonomy" id="669202"/>
    <lineage>
        <taxon>Eukaryota</taxon>
        <taxon>Metazoa</taxon>
        <taxon>Cnidaria</taxon>
        <taxon>Myxozoa</taxon>
        <taxon>Myxosporea</taxon>
        <taxon>Bivalvulida</taxon>
        <taxon>Platysporina</taxon>
        <taxon>Myxobolidae</taxon>
        <taxon>Thelohanellus</taxon>
    </lineage>
</organism>
<keyword evidence="1" id="KW-0812">Transmembrane</keyword>
<keyword evidence="1" id="KW-1133">Transmembrane helix</keyword>
<evidence type="ECO:0000313" key="3">
    <source>
        <dbReference type="EMBL" id="KII61949.1"/>
    </source>
</evidence>
<evidence type="ECO:0000259" key="2">
    <source>
        <dbReference type="Pfam" id="PF12762"/>
    </source>
</evidence>
<comment type="caution">
    <text evidence="3">The sequence shown here is derived from an EMBL/GenBank/DDBJ whole genome shotgun (WGS) entry which is preliminary data.</text>
</comment>